<evidence type="ECO:0000256" key="3">
    <source>
        <dbReference type="ARBA" id="ARBA00024042"/>
    </source>
</evidence>
<comment type="caution">
    <text evidence="6">The sequence shown here is derived from an EMBL/GenBank/DDBJ whole genome shotgun (WGS) entry which is preliminary data.</text>
</comment>
<dbReference type="Gene3D" id="3.20.20.70">
    <property type="entry name" value="Aldolase class I"/>
    <property type="match status" value="1"/>
</dbReference>
<feature type="domain" description="FMN hydroxy acid dehydrogenase" evidence="5">
    <location>
        <begin position="106"/>
        <end position="464"/>
    </location>
</feature>
<evidence type="ECO:0000256" key="4">
    <source>
        <dbReference type="SAM" id="MobiDB-lite"/>
    </source>
</evidence>
<dbReference type="InterPro" id="IPR012133">
    <property type="entry name" value="Alpha-hydoxy_acid_DH_FMN"/>
</dbReference>
<gene>
    <name evidence="6" type="ORF">GCM10009787_27630</name>
</gene>
<comment type="cofactor">
    <cofactor evidence="1">
        <name>FMN</name>
        <dbReference type="ChEBI" id="CHEBI:58210"/>
    </cofactor>
</comment>
<feature type="compositionally biased region" description="Low complexity" evidence="4">
    <location>
        <begin position="98"/>
        <end position="120"/>
    </location>
</feature>
<dbReference type="CDD" id="cd02809">
    <property type="entry name" value="alpha_hydroxyacid_oxid_FMN"/>
    <property type="match status" value="1"/>
</dbReference>
<dbReference type="SUPFAM" id="SSF51395">
    <property type="entry name" value="FMN-linked oxidoreductases"/>
    <property type="match status" value="1"/>
</dbReference>
<accession>A0ABN3BH77</accession>
<evidence type="ECO:0000259" key="5">
    <source>
        <dbReference type="PROSITE" id="PS51349"/>
    </source>
</evidence>
<reference evidence="6 7" key="1">
    <citation type="journal article" date="2019" name="Int. J. Syst. Evol. Microbiol.">
        <title>The Global Catalogue of Microorganisms (GCM) 10K type strain sequencing project: providing services to taxonomists for standard genome sequencing and annotation.</title>
        <authorList>
            <consortium name="The Broad Institute Genomics Platform"/>
            <consortium name="The Broad Institute Genome Sequencing Center for Infectious Disease"/>
            <person name="Wu L."/>
            <person name="Ma J."/>
        </authorList>
    </citation>
    <scope>NUCLEOTIDE SEQUENCE [LARGE SCALE GENOMIC DNA]</scope>
    <source>
        <strain evidence="6 7">JCM 14924</strain>
    </source>
</reference>
<comment type="similarity">
    <text evidence="3">Belongs to the FMN-dependent alpha-hydroxy acid dehydrogenase family.</text>
</comment>
<dbReference type="PANTHER" id="PTHR10578:SF143">
    <property type="entry name" value="FMN-DEPENDENT ALPHA-HYDROXY ACID DEHYDROGENASE PB1A11.03"/>
    <property type="match status" value="1"/>
</dbReference>
<protein>
    <recommendedName>
        <fullName evidence="5">FMN hydroxy acid dehydrogenase domain-containing protein</fullName>
    </recommendedName>
</protein>
<organism evidence="6 7">
    <name type="scientific">Streptomyces bangladeshensis</name>
    <dbReference type="NCBI Taxonomy" id="295352"/>
    <lineage>
        <taxon>Bacteria</taxon>
        <taxon>Bacillati</taxon>
        <taxon>Actinomycetota</taxon>
        <taxon>Actinomycetes</taxon>
        <taxon>Kitasatosporales</taxon>
        <taxon>Streptomycetaceae</taxon>
        <taxon>Streptomyces</taxon>
    </lineage>
</organism>
<dbReference type="Proteomes" id="UP001501391">
    <property type="component" value="Unassembled WGS sequence"/>
</dbReference>
<name>A0ABN3BH77_9ACTN</name>
<sequence>MSEPGAGLRRGPAQPVETAAVAGAGGPFGVAAVAGAGGPFGVAAVVESGGPFQMAAGAESSGPDKSGGPDQSGGPEESGGLGESDGLREADGPAEGSRGPAGSAGPERGAAASAPGPAASARRKLRPEHYDFFAGGAGEETALRENERAFGRLALLPRVLRGGADLGTRVSVLGREWQAPLFVSPTAFHRLAHPDGELATARAAAATGIPLVTSMAATTAVADVVAAAREADSEALVWFQLYPQPEHEVTAELVRRAERAGCRALVVTVDSPVFGRRTRDLRNGFHDLPPGLAAENMRDLPGAAPGSTRDIAMWPAGWDDLARLRELTDLPVVLKGVLHPEDARTAVEQGVDALLVSNHGGRQLDAAPASVEALPAVVEAVAGRVPVLMDGGVRRGTDIALALALGARAVGVGRPVLWALATGGEDGVREVLTALREDFTHVLTLCGGRRPEDLTADQVVPRGLPYRPGGPGRGERAW</sequence>
<dbReference type="Pfam" id="PF01070">
    <property type="entry name" value="FMN_dh"/>
    <property type="match status" value="1"/>
</dbReference>
<dbReference type="InterPro" id="IPR037396">
    <property type="entry name" value="FMN_HAD"/>
</dbReference>
<dbReference type="PROSITE" id="PS51349">
    <property type="entry name" value="FMN_HYDROXY_ACID_DH_2"/>
    <property type="match status" value="1"/>
</dbReference>
<evidence type="ECO:0000313" key="7">
    <source>
        <dbReference type="Proteomes" id="UP001501391"/>
    </source>
</evidence>
<evidence type="ECO:0000256" key="2">
    <source>
        <dbReference type="ARBA" id="ARBA00023002"/>
    </source>
</evidence>
<feature type="region of interest" description="Disordered" evidence="4">
    <location>
        <begin position="53"/>
        <end position="123"/>
    </location>
</feature>
<dbReference type="PANTHER" id="PTHR10578">
    <property type="entry name" value="S -2-HYDROXY-ACID OXIDASE-RELATED"/>
    <property type="match status" value="1"/>
</dbReference>
<dbReference type="EMBL" id="BAAAOQ010000008">
    <property type="protein sequence ID" value="GAA2195845.1"/>
    <property type="molecule type" value="Genomic_DNA"/>
</dbReference>
<keyword evidence="7" id="KW-1185">Reference proteome</keyword>
<proteinExistence type="inferred from homology"/>
<evidence type="ECO:0000256" key="1">
    <source>
        <dbReference type="ARBA" id="ARBA00001917"/>
    </source>
</evidence>
<dbReference type="InterPro" id="IPR000262">
    <property type="entry name" value="FMN-dep_DH"/>
</dbReference>
<keyword evidence="2" id="KW-0560">Oxidoreductase</keyword>
<evidence type="ECO:0000313" key="6">
    <source>
        <dbReference type="EMBL" id="GAA2195845.1"/>
    </source>
</evidence>
<dbReference type="InterPro" id="IPR013785">
    <property type="entry name" value="Aldolase_TIM"/>
</dbReference>
<dbReference type="PROSITE" id="PS00557">
    <property type="entry name" value="FMN_HYDROXY_ACID_DH_1"/>
    <property type="match status" value="1"/>
</dbReference>
<dbReference type="InterPro" id="IPR008259">
    <property type="entry name" value="FMN_hydac_DH_AS"/>
</dbReference>